<evidence type="ECO:0000256" key="4">
    <source>
        <dbReference type="ARBA" id="ARBA00023242"/>
    </source>
</evidence>
<accession>A0A0X8HRD6</accession>
<proteinExistence type="predicted"/>
<dbReference type="GO" id="GO:0000124">
    <property type="term" value="C:SAGA complex"/>
    <property type="evidence" value="ECO:0007669"/>
    <property type="project" value="InterPro"/>
</dbReference>
<dbReference type="CDD" id="cd20393">
    <property type="entry name" value="Tudor_SGF29_rpt1"/>
    <property type="match status" value="1"/>
</dbReference>
<reference evidence="7 8" key="1">
    <citation type="submission" date="2016-01" db="EMBL/GenBank/DDBJ databases">
        <title>Genome sequence of the yeast Holleya sinecauda.</title>
        <authorList>
            <person name="Dietrich F.S."/>
        </authorList>
    </citation>
    <scope>NUCLEOTIDE SEQUENCE [LARGE SCALE GENOMIC DNA]</scope>
    <source>
        <strain evidence="7 8">ATCC 58844</strain>
    </source>
</reference>
<dbReference type="InterPro" id="IPR010750">
    <property type="entry name" value="SGF29_tudor-like_dom"/>
</dbReference>
<dbReference type="PANTHER" id="PTHR21539">
    <property type="entry name" value="SAGA-ASSOCIATED FACTOR 29"/>
    <property type="match status" value="1"/>
</dbReference>
<keyword evidence="2" id="KW-0805">Transcription regulation</keyword>
<dbReference type="Pfam" id="PF07039">
    <property type="entry name" value="SGF29_Tudor"/>
    <property type="match status" value="1"/>
</dbReference>
<evidence type="ECO:0000313" key="7">
    <source>
        <dbReference type="EMBL" id="AMD20030.1"/>
    </source>
</evidence>
<feature type="coiled-coil region" evidence="5">
    <location>
        <begin position="26"/>
        <end position="70"/>
    </location>
</feature>
<dbReference type="InterPro" id="IPR047288">
    <property type="entry name" value="Tudor_SGF29_rpt1"/>
</dbReference>
<evidence type="ECO:0000256" key="2">
    <source>
        <dbReference type="ARBA" id="ARBA00023015"/>
    </source>
</evidence>
<dbReference type="AlphaFoldDB" id="A0A0X8HRD6"/>
<dbReference type="PANTHER" id="PTHR21539:SF0">
    <property type="entry name" value="SAGA-ASSOCIATED FACTOR 29"/>
    <property type="match status" value="1"/>
</dbReference>
<organism evidence="7 8">
    <name type="scientific">Eremothecium sinecaudum</name>
    <dbReference type="NCBI Taxonomy" id="45286"/>
    <lineage>
        <taxon>Eukaryota</taxon>
        <taxon>Fungi</taxon>
        <taxon>Dikarya</taxon>
        <taxon>Ascomycota</taxon>
        <taxon>Saccharomycotina</taxon>
        <taxon>Saccharomycetes</taxon>
        <taxon>Saccharomycetales</taxon>
        <taxon>Saccharomycetaceae</taxon>
        <taxon>Eremothecium</taxon>
    </lineage>
</organism>
<name>A0A0X8HRD6_9SACH</name>
<keyword evidence="4" id="KW-0539">Nucleus</keyword>
<dbReference type="RefSeq" id="XP_017987026.1">
    <property type="nucleotide sequence ID" value="XM_018131086.1"/>
</dbReference>
<dbReference type="InterPro" id="IPR037802">
    <property type="entry name" value="SGF29"/>
</dbReference>
<evidence type="ECO:0000259" key="6">
    <source>
        <dbReference type="PROSITE" id="PS51518"/>
    </source>
</evidence>
<feature type="domain" description="SGF29 C-terminal" evidence="6">
    <location>
        <begin position="107"/>
        <end position="245"/>
    </location>
</feature>
<gene>
    <name evidence="7" type="ORF">AW171_hschr31899</name>
</gene>
<keyword evidence="3" id="KW-0804">Transcription</keyword>
<dbReference type="Gene3D" id="2.30.30.140">
    <property type="match status" value="2"/>
</dbReference>
<dbReference type="GO" id="GO:0005634">
    <property type="term" value="C:nucleus"/>
    <property type="evidence" value="ECO:0007669"/>
    <property type="project" value="UniProtKB-SubCell"/>
</dbReference>
<dbReference type="InterPro" id="IPR047287">
    <property type="entry name" value="Tudor_SGF29_rpt2"/>
</dbReference>
<evidence type="ECO:0000256" key="1">
    <source>
        <dbReference type="ARBA" id="ARBA00004123"/>
    </source>
</evidence>
<dbReference type="Proteomes" id="UP000243052">
    <property type="component" value="Chromosome iii"/>
</dbReference>
<dbReference type="PROSITE" id="PS51518">
    <property type="entry name" value="SGF29_C"/>
    <property type="match status" value="1"/>
</dbReference>
<dbReference type="GeneID" id="28723262"/>
<protein>
    <submittedName>
        <fullName evidence="7">HCL121Cp</fullName>
    </submittedName>
</protein>
<comment type="subcellular location">
    <subcellularLocation>
        <location evidence="1">Nucleus</location>
    </subcellularLocation>
</comment>
<dbReference type="CDD" id="cd20394">
    <property type="entry name" value="Tudor_SGF29_rpt2"/>
    <property type="match status" value="1"/>
</dbReference>
<keyword evidence="8" id="KW-1185">Reference proteome</keyword>
<evidence type="ECO:0000256" key="5">
    <source>
        <dbReference type="SAM" id="Coils"/>
    </source>
</evidence>
<keyword evidence="5" id="KW-0175">Coiled coil</keyword>
<dbReference type="STRING" id="45286.A0A0X8HRD6"/>
<sequence length="245" mass="28219">MSSQWDVILSSLQDIYTWNEKMSFDDKEVERQAKFTEMSAEELQNELMAFQEHRENLNFARKHISNIQEALDELLKYIATHPEAVTVSNAPELSRVGKSYWASNYNPNEPIYLGSEVAYKPRRTGAEGEWFQCEVTKISADGTKFEVRDPEPDEFGQSGGTFKCNWKELLLIPPRNSTRQQTPNYPSSTKVLARYPETTTFYPAMVIGNKRDGTCRLRFDGEEEAGKETEVDRRFVLPFPAARRP</sequence>
<evidence type="ECO:0000256" key="3">
    <source>
        <dbReference type="ARBA" id="ARBA00023163"/>
    </source>
</evidence>
<dbReference type="OrthoDB" id="10265994at2759"/>
<dbReference type="EMBL" id="CP014243">
    <property type="protein sequence ID" value="AMD20030.1"/>
    <property type="molecule type" value="Genomic_DNA"/>
</dbReference>
<evidence type="ECO:0000313" key="8">
    <source>
        <dbReference type="Proteomes" id="UP000243052"/>
    </source>
</evidence>
<dbReference type="FunFam" id="2.30.30.140:FF:000055">
    <property type="entry name" value="SAGA complex component"/>
    <property type="match status" value="1"/>
</dbReference>